<dbReference type="HOGENOM" id="CLU_871868_0_0_1"/>
<reference evidence="1 2" key="1">
    <citation type="journal article" date="2012" name="BMC Genomics">
        <title>Comparative genomics of the white-rot fungi, Phanerochaete carnosa and P. chrysosporium, to elucidate the genetic basis of the distinct wood types they colonize.</title>
        <authorList>
            <person name="Suzuki H."/>
            <person name="MacDonald J."/>
            <person name="Syed K."/>
            <person name="Salamov A."/>
            <person name="Hori C."/>
            <person name="Aerts A."/>
            <person name="Henrissat B."/>
            <person name="Wiebenga A."/>
            <person name="vanKuyk P.A."/>
            <person name="Barry K."/>
            <person name="Lindquist E."/>
            <person name="LaButti K."/>
            <person name="Lapidus A."/>
            <person name="Lucas S."/>
            <person name="Coutinho P."/>
            <person name="Gong Y."/>
            <person name="Samejima M."/>
            <person name="Mahadevan R."/>
            <person name="Abou-Zaid M."/>
            <person name="de Vries R.P."/>
            <person name="Igarashi K."/>
            <person name="Yadav J.S."/>
            <person name="Grigoriev I.V."/>
            <person name="Master E.R."/>
        </authorList>
    </citation>
    <scope>NUCLEOTIDE SEQUENCE [LARGE SCALE GENOMIC DNA]</scope>
    <source>
        <strain evidence="1 2">HHB-10118-sp</strain>
    </source>
</reference>
<keyword evidence="2" id="KW-1185">Reference proteome</keyword>
<organism evidence="1 2">
    <name type="scientific">Phanerochaete carnosa (strain HHB-10118-sp)</name>
    <name type="common">White-rot fungus</name>
    <name type="synonym">Peniophora carnosa</name>
    <dbReference type="NCBI Taxonomy" id="650164"/>
    <lineage>
        <taxon>Eukaryota</taxon>
        <taxon>Fungi</taxon>
        <taxon>Dikarya</taxon>
        <taxon>Basidiomycota</taxon>
        <taxon>Agaricomycotina</taxon>
        <taxon>Agaricomycetes</taxon>
        <taxon>Polyporales</taxon>
        <taxon>Phanerochaetaceae</taxon>
        <taxon>Phanerochaete</taxon>
    </lineage>
</organism>
<dbReference type="KEGG" id="pco:PHACADRAFT_257412"/>
<dbReference type="OrthoDB" id="10459195at2759"/>
<sequence length="319" mass="35201">MTHVSAESYEPHSMNHDILASPLLPAELLSLVFDHFVVYPSDLHTGYAFSTSFGPANTEARHALASCSLVCRSWLACSSVRLFAQIVIDASGNNFKRRDDVERFTVLAQTSLRLQAYTTCVSVLGPLFEAAPVVKIVEPLAALQELRLYDCHLALPGSARSVAHPVLIAALRTLILDQASTGSLTRSLLLFPTVSRVCIQRPLPCGKSLYGHVNDFGVGYLRGKTIARLESVSVGGLTYAAADHLVLLGRFADRSGLALMEFTIEDADAIFRERGKSELGDIDRFICTFGQNVTHLTLDMDHLRDGEYSWYYVRIFPFF</sequence>
<dbReference type="InParanoid" id="K5W4P9"/>
<dbReference type="GeneID" id="18916842"/>
<dbReference type="EMBL" id="JH930473">
    <property type="protein sequence ID" value="EKM53914.1"/>
    <property type="molecule type" value="Genomic_DNA"/>
</dbReference>
<gene>
    <name evidence="1" type="ORF">PHACADRAFT_257412</name>
</gene>
<evidence type="ECO:0008006" key="3">
    <source>
        <dbReference type="Google" id="ProtNLM"/>
    </source>
</evidence>
<dbReference type="AlphaFoldDB" id="K5W4P9"/>
<dbReference type="RefSeq" id="XP_007396624.1">
    <property type="nucleotide sequence ID" value="XM_007396562.1"/>
</dbReference>
<protein>
    <recommendedName>
        <fullName evidence="3">F-box domain-containing protein</fullName>
    </recommendedName>
</protein>
<name>K5W4P9_PHACS</name>
<evidence type="ECO:0000313" key="2">
    <source>
        <dbReference type="Proteomes" id="UP000008370"/>
    </source>
</evidence>
<proteinExistence type="predicted"/>
<evidence type="ECO:0000313" key="1">
    <source>
        <dbReference type="EMBL" id="EKM53914.1"/>
    </source>
</evidence>
<dbReference type="Proteomes" id="UP000008370">
    <property type="component" value="Unassembled WGS sequence"/>
</dbReference>
<accession>K5W4P9</accession>